<evidence type="ECO:0000256" key="7">
    <source>
        <dbReference type="ARBA" id="ARBA00022603"/>
    </source>
</evidence>
<evidence type="ECO:0000256" key="3">
    <source>
        <dbReference type="ARBA" id="ARBA00007494"/>
    </source>
</evidence>
<evidence type="ECO:0000256" key="4">
    <source>
        <dbReference type="ARBA" id="ARBA00012140"/>
    </source>
</evidence>
<gene>
    <name evidence="16" type="primary">rsmB</name>
    <name evidence="16" type="ORF">NC797_03760</name>
</gene>
<dbReference type="InterPro" id="IPR004573">
    <property type="entry name" value="rRNA_ssu_MeTfrase_B"/>
</dbReference>
<dbReference type="Pfam" id="PF01029">
    <property type="entry name" value="NusB"/>
    <property type="match status" value="1"/>
</dbReference>
<dbReference type="InterPro" id="IPR023267">
    <property type="entry name" value="RCMT"/>
</dbReference>
<comment type="function">
    <text evidence="1">Specifically methylates the cytosine at position 967 (m5C967) of 16S rRNA.</text>
</comment>
<dbReference type="Gene3D" id="3.40.50.150">
    <property type="entry name" value="Vaccinia Virus protein VP39"/>
    <property type="match status" value="1"/>
</dbReference>
<dbReference type="Proteomes" id="UP001145050">
    <property type="component" value="Unassembled WGS sequence"/>
</dbReference>
<feature type="binding site" evidence="14">
    <location>
        <begin position="259"/>
        <end position="265"/>
    </location>
    <ligand>
        <name>S-adenosyl-L-methionine</name>
        <dbReference type="ChEBI" id="CHEBI:59789"/>
    </ligand>
</feature>
<feature type="domain" description="SAM-dependent MTase RsmB/NOP-type" evidence="15">
    <location>
        <begin position="170"/>
        <end position="448"/>
    </location>
</feature>
<dbReference type="AlphaFoldDB" id="A0A9X4AMM3"/>
<organism evidence="16 17">
    <name type="scientific">Terrihalobacillus insolitus</name>
    <dbReference type="NCBI Taxonomy" id="2950438"/>
    <lineage>
        <taxon>Bacteria</taxon>
        <taxon>Bacillati</taxon>
        <taxon>Bacillota</taxon>
        <taxon>Bacilli</taxon>
        <taxon>Bacillales</taxon>
        <taxon>Bacillaceae</taxon>
        <taxon>Terrihalobacillus</taxon>
    </lineage>
</organism>
<keyword evidence="8 14" id="KW-0808">Transferase</keyword>
<comment type="caution">
    <text evidence="16">The sequence shown here is derived from an EMBL/GenBank/DDBJ whole genome shotgun (WGS) entry which is preliminary data.</text>
</comment>
<evidence type="ECO:0000256" key="2">
    <source>
        <dbReference type="ARBA" id="ARBA00004496"/>
    </source>
</evidence>
<dbReference type="Pfam" id="PF01189">
    <property type="entry name" value="Methyltr_RsmB-F"/>
    <property type="match status" value="1"/>
</dbReference>
<dbReference type="InterPro" id="IPR001678">
    <property type="entry name" value="MeTrfase_RsmB-F_NOP2_dom"/>
</dbReference>
<accession>A0A9X4AMM3</accession>
<evidence type="ECO:0000256" key="8">
    <source>
        <dbReference type="ARBA" id="ARBA00022679"/>
    </source>
</evidence>
<comment type="similarity">
    <text evidence="3 14">Belongs to the class I-like SAM-binding methyltransferase superfamily. RsmB/NOP family.</text>
</comment>
<dbReference type="EC" id="2.1.1.176" evidence="4"/>
<dbReference type="PROSITE" id="PS01153">
    <property type="entry name" value="NOL1_NOP2_SUN"/>
    <property type="match status" value="1"/>
</dbReference>
<dbReference type="InterPro" id="IPR049560">
    <property type="entry name" value="MeTrfase_RsmB-F_NOP2_cat"/>
</dbReference>
<feature type="active site" description="Nucleophile" evidence="14">
    <location>
        <position position="382"/>
    </location>
</feature>
<dbReference type="PRINTS" id="PR02008">
    <property type="entry name" value="RCMTFAMILY"/>
</dbReference>
<keyword evidence="17" id="KW-1185">Reference proteome</keyword>
<dbReference type="FunFam" id="3.30.70.1170:FF:000003">
    <property type="entry name" value="16S rRNA (Cytosine(967)-C(5))-methyltransferase RsmB"/>
    <property type="match status" value="1"/>
</dbReference>
<feature type="binding site" evidence="14">
    <location>
        <position position="329"/>
    </location>
    <ligand>
        <name>S-adenosyl-L-methionine</name>
        <dbReference type="ChEBI" id="CHEBI:59789"/>
    </ligand>
</feature>
<dbReference type="PANTHER" id="PTHR22807:SF53">
    <property type="entry name" value="RIBOSOMAL RNA SMALL SUBUNIT METHYLTRANSFERASE B-RELATED"/>
    <property type="match status" value="1"/>
</dbReference>
<evidence type="ECO:0000256" key="12">
    <source>
        <dbReference type="ARBA" id="ARBA00031088"/>
    </source>
</evidence>
<keyword evidence="5" id="KW-0963">Cytoplasm</keyword>
<keyword evidence="7 14" id="KW-0489">Methyltransferase</keyword>
<dbReference type="Pfam" id="PF22458">
    <property type="entry name" value="RsmF-B_ferredox"/>
    <property type="match status" value="1"/>
</dbReference>
<protein>
    <recommendedName>
        <fullName evidence="4">16S rRNA (cytosine(967)-C(5))-methyltransferase</fullName>
        <ecNumber evidence="4">2.1.1.176</ecNumber>
    </recommendedName>
    <alternativeName>
        <fullName evidence="11">16S rRNA m5C967 methyltransferase</fullName>
    </alternativeName>
    <alternativeName>
        <fullName evidence="12">rRNA (cytosine-C(5)-)-methyltransferase RsmB</fullName>
    </alternativeName>
</protein>
<dbReference type="InterPro" id="IPR006027">
    <property type="entry name" value="NusB_RsmB_TIM44"/>
</dbReference>
<keyword evidence="10 14" id="KW-0694">RNA-binding</keyword>
<evidence type="ECO:0000256" key="11">
    <source>
        <dbReference type="ARBA" id="ARBA00030399"/>
    </source>
</evidence>
<dbReference type="FunFam" id="1.10.940.10:FF:000006">
    <property type="entry name" value="16S rRNA (Cytosine(967)-C(5))-methyltransferase RsmB"/>
    <property type="match status" value="1"/>
</dbReference>
<dbReference type="NCBIfam" id="TIGR00563">
    <property type="entry name" value="rsmB"/>
    <property type="match status" value="1"/>
</dbReference>
<dbReference type="GO" id="GO:0005737">
    <property type="term" value="C:cytoplasm"/>
    <property type="evidence" value="ECO:0007669"/>
    <property type="project" value="UniProtKB-SubCell"/>
</dbReference>
<sequence>MVKYELRETTLDILMRVGESGGYSHLLIDKTLKNKSFSQRDEALLTEIVYGTIQRKLTLNFFLEAFVDKKKKVTPWVKWLLYMSIYQMHYLDKVPDHAVIHESVEIAKKKGHKGMASFVNGVLRAFQRHGAPDISTITDEVKRLSIETSHPAWLIKRWVDMYGIDITRKMCLTNLEQKPMSVRVQVLKWTREDAIKRLEEEGFQVESSSLSPQGILINEGNILRSSLFQQGAVTIQDQSSMLVSEILHVSPGMTVLDACSAPGGKTTHIAEKMKNEGMVYAYDLHEKKAKLVTKKATELDLTIIEAKQGDARNLADFHQNETFDRILLDAPCSGLGVLRGKPDIKYNKVEEDIAALAAIQLNLLEKVAPLLKKDGKLLYSTCTVDKTENEQVVQAFLEKNTEFEVDLDFQSELPVQVQSVTGLSKLGLQLFPQDFNTDGFFLTRLKKK</sequence>
<feature type="binding site" evidence="14">
    <location>
        <position position="310"/>
    </location>
    <ligand>
        <name>S-adenosyl-L-methionine</name>
        <dbReference type="ChEBI" id="CHEBI:59789"/>
    </ligand>
</feature>
<dbReference type="CDD" id="cd02440">
    <property type="entry name" value="AdoMet_MTases"/>
    <property type="match status" value="1"/>
</dbReference>
<evidence type="ECO:0000256" key="6">
    <source>
        <dbReference type="ARBA" id="ARBA00022552"/>
    </source>
</evidence>
<keyword evidence="9 14" id="KW-0949">S-adenosyl-L-methionine</keyword>
<dbReference type="NCBIfam" id="NF011494">
    <property type="entry name" value="PRK14902.1"/>
    <property type="match status" value="1"/>
</dbReference>
<dbReference type="FunFam" id="3.40.50.150:FF:000022">
    <property type="entry name" value="Ribosomal RNA small subunit methyltransferase B"/>
    <property type="match status" value="1"/>
</dbReference>
<dbReference type="SUPFAM" id="SSF48013">
    <property type="entry name" value="NusB-like"/>
    <property type="match status" value="1"/>
</dbReference>
<dbReference type="InterPro" id="IPR018314">
    <property type="entry name" value="RsmB/NOL1/NOP2-like_CS"/>
</dbReference>
<comment type="subcellular location">
    <subcellularLocation>
        <location evidence="2">Cytoplasm</location>
    </subcellularLocation>
</comment>
<dbReference type="GO" id="GO:0003723">
    <property type="term" value="F:RNA binding"/>
    <property type="evidence" value="ECO:0007669"/>
    <property type="project" value="UniProtKB-UniRule"/>
</dbReference>
<dbReference type="InterPro" id="IPR029063">
    <property type="entry name" value="SAM-dependent_MTases_sf"/>
</dbReference>
<evidence type="ECO:0000256" key="10">
    <source>
        <dbReference type="ARBA" id="ARBA00022884"/>
    </source>
</evidence>
<name>A0A9X4AMM3_9BACI</name>
<feature type="binding site" evidence="14">
    <location>
        <position position="283"/>
    </location>
    <ligand>
        <name>S-adenosyl-L-methionine</name>
        <dbReference type="ChEBI" id="CHEBI:59789"/>
    </ligand>
</feature>
<dbReference type="GO" id="GO:0006355">
    <property type="term" value="P:regulation of DNA-templated transcription"/>
    <property type="evidence" value="ECO:0007669"/>
    <property type="project" value="InterPro"/>
</dbReference>
<dbReference type="InterPro" id="IPR035926">
    <property type="entry name" value="NusB-like_sf"/>
</dbReference>
<dbReference type="Gene3D" id="3.30.70.1170">
    <property type="entry name" value="Sun protein, domain 3"/>
    <property type="match status" value="1"/>
</dbReference>
<proteinExistence type="inferred from homology"/>
<dbReference type="GO" id="GO:0008649">
    <property type="term" value="F:rRNA methyltransferase activity"/>
    <property type="evidence" value="ECO:0007669"/>
    <property type="project" value="InterPro"/>
</dbReference>
<dbReference type="PROSITE" id="PS51686">
    <property type="entry name" value="SAM_MT_RSMB_NOP"/>
    <property type="match status" value="1"/>
</dbReference>
<dbReference type="EMBL" id="JAMQKB010000002">
    <property type="protein sequence ID" value="MDC3423625.1"/>
    <property type="molecule type" value="Genomic_DNA"/>
</dbReference>
<evidence type="ECO:0000313" key="16">
    <source>
        <dbReference type="EMBL" id="MDC3423625.1"/>
    </source>
</evidence>
<evidence type="ECO:0000313" key="17">
    <source>
        <dbReference type="Proteomes" id="UP001145050"/>
    </source>
</evidence>
<dbReference type="Gene3D" id="1.10.940.10">
    <property type="entry name" value="NusB-like"/>
    <property type="match status" value="1"/>
</dbReference>
<evidence type="ECO:0000256" key="1">
    <source>
        <dbReference type="ARBA" id="ARBA00002724"/>
    </source>
</evidence>
<evidence type="ECO:0000256" key="9">
    <source>
        <dbReference type="ARBA" id="ARBA00022691"/>
    </source>
</evidence>
<reference evidence="16" key="1">
    <citation type="submission" date="2022-06" db="EMBL/GenBank/DDBJ databases">
        <title>Aquibacillus sp. a new bacterium isolated from soil saline samples.</title>
        <authorList>
            <person name="Galisteo C."/>
            <person name="De La Haba R."/>
            <person name="Sanchez-Porro C."/>
            <person name="Ventosa A."/>
        </authorList>
    </citation>
    <scope>NUCLEOTIDE SEQUENCE</scope>
    <source>
        <strain evidence="16">3ASR75-11</strain>
    </source>
</reference>
<dbReference type="RefSeq" id="WP_272435365.1">
    <property type="nucleotide sequence ID" value="NZ_JAMQKB010000002.1"/>
</dbReference>
<evidence type="ECO:0000259" key="15">
    <source>
        <dbReference type="PROSITE" id="PS51686"/>
    </source>
</evidence>
<evidence type="ECO:0000256" key="5">
    <source>
        <dbReference type="ARBA" id="ARBA00022490"/>
    </source>
</evidence>
<comment type="catalytic activity">
    <reaction evidence="13">
        <text>cytidine(967) in 16S rRNA + S-adenosyl-L-methionine = 5-methylcytidine(967) in 16S rRNA + S-adenosyl-L-homocysteine + H(+)</text>
        <dbReference type="Rhea" id="RHEA:42748"/>
        <dbReference type="Rhea" id="RHEA-COMP:10219"/>
        <dbReference type="Rhea" id="RHEA-COMP:10220"/>
        <dbReference type="ChEBI" id="CHEBI:15378"/>
        <dbReference type="ChEBI" id="CHEBI:57856"/>
        <dbReference type="ChEBI" id="CHEBI:59789"/>
        <dbReference type="ChEBI" id="CHEBI:74483"/>
        <dbReference type="ChEBI" id="CHEBI:82748"/>
        <dbReference type="EC" id="2.1.1.176"/>
    </reaction>
</comment>
<dbReference type="SUPFAM" id="SSF53335">
    <property type="entry name" value="S-adenosyl-L-methionine-dependent methyltransferases"/>
    <property type="match status" value="1"/>
</dbReference>
<evidence type="ECO:0000256" key="13">
    <source>
        <dbReference type="ARBA" id="ARBA00047283"/>
    </source>
</evidence>
<evidence type="ECO:0000256" key="14">
    <source>
        <dbReference type="PROSITE-ProRule" id="PRU01023"/>
    </source>
</evidence>
<dbReference type="InterPro" id="IPR054728">
    <property type="entry name" value="RsmB-like_ferredoxin"/>
</dbReference>
<dbReference type="PANTHER" id="PTHR22807">
    <property type="entry name" value="NOP2 YEAST -RELATED NOL1/NOP2/FMU SUN DOMAIN-CONTAINING"/>
    <property type="match status" value="1"/>
</dbReference>
<keyword evidence="6" id="KW-0698">rRNA processing</keyword>